<dbReference type="Proteomes" id="UP000037178">
    <property type="component" value="Unassembled WGS sequence"/>
</dbReference>
<dbReference type="RefSeq" id="WP_049641233.1">
    <property type="nucleotide sequence ID" value="NZ_LFTY01000001.1"/>
</dbReference>
<name>A0A0J9EEJ6_9RHOB</name>
<keyword evidence="2" id="KW-1185">Reference proteome</keyword>
<gene>
    <name evidence="1" type="ORF">AIOL_000261</name>
</gene>
<dbReference type="AlphaFoldDB" id="A0A0J9EEJ6"/>
<evidence type="ECO:0000313" key="1">
    <source>
        <dbReference type="EMBL" id="KMW60109.1"/>
    </source>
</evidence>
<dbReference type="STRING" id="1675527.AIOL_000261"/>
<evidence type="ECO:0000313" key="2">
    <source>
        <dbReference type="Proteomes" id="UP000037178"/>
    </source>
</evidence>
<dbReference type="PATRIC" id="fig|1675527.3.peg.308"/>
<comment type="caution">
    <text evidence="1">The sequence shown here is derived from an EMBL/GenBank/DDBJ whole genome shotgun (WGS) entry which is preliminary data.</text>
</comment>
<sequence length="378" mass="40966">MVDVSEIKDQESFEAWLKARPKETRQAEAITLAHRSALRALPVYADWAFDRSRKDDVTHGAVFRAILISAVAANVPTADIRQAAYSASAAASTFSAASAAYSAAYSAAAAAAYPAYSAASAAHSASASAADSDAIWTDLREDCRLVEVKQNLLSHPIRHGAKDPLAEMWEEAKEAMAARQEGWEFWIRFYEAARAGSSLNLEMLTEIATQGNVDDEFAFWKGSDAEVNARISEIVEKYDLITAGKDLLSGPLATTQSATTEHRSHNMPPELVDTPPLVLLQTQRIREDVEAAIEELQQPEPEREELKARARSILDALKAIGAYCAELGDAALKESAKEVGKTGTKWAIGAGVTIYAAQTPQIQDFATRLLDLASKLVQ</sequence>
<reference evidence="1 2" key="1">
    <citation type="submission" date="2015-06" db="EMBL/GenBank/DDBJ databases">
        <title>Draft genome sequence of an Alphaproteobacteria species associated to the Mediterranean sponge Oscarella lobularis.</title>
        <authorList>
            <person name="Jourda C."/>
            <person name="Santini S."/>
            <person name="Claverie J.-M."/>
        </authorList>
    </citation>
    <scope>NUCLEOTIDE SEQUENCE [LARGE SCALE GENOMIC DNA]</scope>
    <source>
        <strain evidence="1">IGS</strain>
    </source>
</reference>
<dbReference type="EMBL" id="LFTY01000001">
    <property type="protein sequence ID" value="KMW60109.1"/>
    <property type="molecule type" value="Genomic_DNA"/>
</dbReference>
<organism evidence="1 2">
    <name type="scientific">Candidatus Rhodobacter oscarellae</name>
    <dbReference type="NCBI Taxonomy" id="1675527"/>
    <lineage>
        <taxon>Bacteria</taxon>
        <taxon>Pseudomonadati</taxon>
        <taxon>Pseudomonadota</taxon>
        <taxon>Alphaproteobacteria</taxon>
        <taxon>Rhodobacterales</taxon>
        <taxon>Rhodobacter group</taxon>
        <taxon>Rhodobacter</taxon>
    </lineage>
</organism>
<protein>
    <submittedName>
        <fullName evidence="1">Uncharacterized protein</fullName>
    </submittedName>
</protein>
<proteinExistence type="predicted"/>
<accession>A0A0J9EEJ6</accession>